<accession>A0A2U8UND6</accession>
<dbReference type="KEGG" id="vg:80019244"/>
<evidence type="ECO:0000313" key="2">
    <source>
        <dbReference type="Proteomes" id="UP000247188"/>
    </source>
</evidence>
<protein>
    <submittedName>
        <fullName evidence="1">Uncharacterized protein</fullName>
    </submittedName>
</protein>
<sequence length="97" mass="10837">MTALAVRENFPELTDKVKEWSFGDLHGGHQLKVKFTNGYGASVVRHTFSYGGDEGLFEVAVINEKGHLDYSTHITDDVLGRLSEEEVLEILKDISDL</sequence>
<dbReference type="EMBL" id="MH155870">
    <property type="protein sequence ID" value="AWN05249.1"/>
    <property type="molecule type" value="Genomic_DNA"/>
</dbReference>
<evidence type="ECO:0000313" key="1">
    <source>
        <dbReference type="EMBL" id="AWN05249.1"/>
    </source>
</evidence>
<reference evidence="2" key="1">
    <citation type="submission" date="2018-04" db="EMBL/GenBank/DDBJ databases">
        <authorList>
            <person name="Go L.Y."/>
            <person name="Mitchell J.A."/>
        </authorList>
    </citation>
    <scope>NUCLEOTIDE SEQUENCE [LARGE SCALE GENOMIC DNA]</scope>
</reference>
<organism evidence="1 2">
    <name type="scientific">Streptomyces phage Ibantik</name>
    <dbReference type="NCBI Taxonomy" id="2182397"/>
    <lineage>
        <taxon>Viruses</taxon>
        <taxon>Duplodnaviria</taxon>
        <taxon>Heunggongvirae</taxon>
        <taxon>Uroviricota</taxon>
        <taxon>Caudoviricetes</taxon>
        <taxon>Ibantikvirus</taxon>
        <taxon>Ibantikvirus ibantik</taxon>
    </lineage>
</organism>
<dbReference type="Proteomes" id="UP000247188">
    <property type="component" value="Segment"/>
</dbReference>
<gene>
    <name evidence="1" type="primary">25</name>
    <name evidence="1" type="ORF">SEA_IBANTIK_25</name>
</gene>
<dbReference type="GeneID" id="80019244"/>
<proteinExistence type="predicted"/>
<keyword evidence="2" id="KW-1185">Reference proteome</keyword>
<name>A0A2U8UND6_9CAUD</name>
<dbReference type="RefSeq" id="YP_010754649.1">
    <property type="nucleotide sequence ID" value="NC_073462.1"/>
</dbReference>